<dbReference type="PROSITE" id="PS50835">
    <property type="entry name" value="IG_LIKE"/>
    <property type="match status" value="5"/>
</dbReference>
<feature type="region of interest" description="Disordered" evidence="4">
    <location>
        <begin position="1064"/>
        <end position="1093"/>
    </location>
</feature>
<dbReference type="InterPro" id="IPR036179">
    <property type="entry name" value="Ig-like_dom_sf"/>
</dbReference>
<dbReference type="FunFam" id="2.60.40.10:FF:000032">
    <property type="entry name" value="palladin isoform X1"/>
    <property type="match status" value="2"/>
</dbReference>
<sequence length="1243" mass="136607">QFRSPEIQEHPTDLLVPRNEPATLNCHATGRPKPKITWFKDGKLFHHETTGRHVLLDKGDLFFLRVLQTKKDNDTGVYWCVASNTVGKVASRNATLEVAVLSEDFLNVPTNTNLAEGKTALLPCVPPQGHPTPVVTWLKDGIPIDPATQYRHRIVDNGSLAITALRLSDTGYYICKARNVYTERETPPALMTVQVSPHMVSFSKTVTGKEGNTVDLVCRVGGDPPPEVFWRRLAPAGELPLGRMALEEQSQVLRIHHIAPEDTGVYACSAENPVGYITANITLNVHSHPLLHLKPSNARVGVGGTASFECAGSGLPQPTMYWTQEGSGHLIGRGKTSLEGSRISVDGLHTLTIKNVSYQDQGYYLCTAVGVAGAALARVYLEVQDLQDMPPPIIALGAPNQTLPLGTEGEMPCEPRGTPEPDVRWVRTGNTLTTGGRVTITPLGTLRITDLELTDTDVYSCIARSETGETTWTTSLVIANPTNPNVAFFKMPDGSTLPDAPQQVEVMAINATTVTIGWRRGRAGSSSLLGYTVQMWSPDIRGPWATAYTQQTPVTSQAPTLISLDVTDLYPDTRYVFMVRARNSHGISRPSIPTNTVKTISLDAGTKTSIQRIRTRLSQATIRLVTVEALSATEFKATWTYLADAEILEGVNIWYQTLSTIGSNSLEALKMQTVLIHGNGGGRDLTSSHVITGLHPATQYEVFVVPFHQQVEGQPTGSVVVTMLEAAPAAPPLGIHYTTLNTSHVEVTWDPIPEHDANGHILGYNLQVTRVDEHDIVQNLTVNNSWVILGEFSPGETYGIQINGRTSKGPGPLSTLLLVQTTIVDTAEQNKVFPPMSLVPLTNNSSLIISITATAITAFVLLGVVVFCIYKKQQEKHSSPQFYGKTEVVDSWSEYPGYSKDTDITSTMYTEIGNGVISHFYQQLPSPDKLHYDQKTQERLYEELNKVQLESFNHQVDQRCGSPEPYATTPLIANLYHNTSGQSLPPNIPVNNTGRFDSTAQITHQHLQNFNSYQEKGVSKVPVLHFPPPPMEQIEGNNSTENTITATASYHQPNSMLQHLNYRGGSSSMSHRSHNGLQVGPIAPSTSSTSSLSLINTNGECERRLINSQLSPHQQQLQEKFNSTLGTIPLDTDSDMECYSQPIHNGRLHRGEESDGSHYYITTYESSRHPENNIRDLDSDGSPLVLSEGHWKRKDLTVDQITNKNTYDSHPTQSHHLIRQNELHGKIYQHNGSQLKRNASVTS</sequence>
<protein>
    <submittedName>
        <fullName evidence="8">Uncharacterized protein</fullName>
    </submittedName>
</protein>
<comment type="caution">
    <text evidence="8">The sequence shown here is derived from an EMBL/GenBank/DDBJ whole genome shotgun (WGS) entry which is preliminary data.</text>
</comment>
<dbReference type="SMART" id="SM00409">
    <property type="entry name" value="IG"/>
    <property type="match status" value="5"/>
</dbReference>
<evidence type="ECO:0000259" key="6">
    <source>
        <dbReference type="PROSITE" id="PS50835"/>
    </source>
</evidence>
<feature type="domain" description="Ig-like" evidence="6">
    <location>
        <begin position="103"/>
        <end position="196"/>
    </location>
</feature>
<evidence type="ECO:0000256" key="5">
    <source>
        <dbReference type="SAM" id="Phobius"/>
    </source>
</evidence>
<feature type="domain" description="Fibronectin type-III" evidence="7">
    <location>
        <begin position="500"/>
        <end position="602"/>
    </location>
</feature>
<feature type="transmembrane region" description="Helical" evidence="5">
    <location>
        <begin position="847"/>
        <end position="870"/>
    </location>
</feature>
<dbReference type="EMBL" id="CAXKWB010008391">
    <property type="protein sequence ID" value="CAL4090996.1"/>
    <property type="molecule type" value="Genomic_DNA"/>
</dbReference>
<feature type="domain" description="Ig-like" evidence="6">
    <location>
        <begin position="391"/>
        <end position="479"/>
    </location>
</feature>
<feature type="domain" description="Fibronectin type-III" evidence="7">
    <location>
        <begin position="731"/>
        <end position="824"/>
    </location>
</feature>
<evidence type="ECO:0000256" key="4">
    <source>
        <dbReference type="SAM" id="MobiDB-lite"/>
    </source>
</evidence>
<dbReference type="Proteomes" id="UP001497623">
    <property type="component" value="Unassembled WGS sequence"/>
</dbReference>
<keyword evidence="1" id="KW-0677">Repeat</keyword>
<dbReference type="InterPro" id="IPR013783">
    <property type="entry name" value="Ig-like_fold"/>
</dbReference>
<dbReference type="InterPro" id="IPR013106">
    <property type="entry name" value="Ig_V-set"/>
</dbReference>
<feature type="domain" description="Fibronectin type-III" evidence="7">
    <location>
        <begin position="621"/>
        <end position="726"/>
    </location>
</feature>
<keyword evidence="9" id="KW-1185">Reference proteome</keyword>
<keyword evidence="5" id="KW-1133">Transmembrane helix</keyword>
<proteinExistence type="predicted"/>
<keyword evidence="2" id="KW-1015">Disulfide bond</keyword>
<dbReference type="SMART" id="SM00060">
    <property type="entry name" value="FN3"/>
    <property type="match status" value="3"/>
</dbReference>
<feature type="domain" description="Ig-like" evidence="6">
    <location>
        <begin position="289"/>
        <end position="384"/>
    </location>
</feature>
<dbReference type="Gene3D" id="2.60.40.10">
    <property type="entry name" value="Immunoglobulins"/>
    <property type="match status" value="8"/>
</dbReference>
<dbReference type="FunFam" id="2.60.40.10:FF:000189">
    <property type="entry name" value="Neogenin isoform 3"/>
    <property type="match status" value="1"/>
</dbReference>
<dbReference type="Pfam" id="PF13927">
    <property type="entry name" value="Ig_3"/>
    <property type="match status" value="1"/>
</dbReference>
<name>A0AAV2QLH3_MEGNR</name>
<dbReference type="Pfam" id="PF07679">
    <property type="entry name" value="I-set"/>
    <property type="match status" value="4"/>
</dbReference>
<dbReference type="InterPro" id="IPR003961">
    <property type="entry name" value="FN3_dom"/>
</dbReference>
<dbReference type="PANTHER" id="PTHR44170:SF11">
    <property type="entry name" value="ROUNDABOUT HOMOLOG 4"/>
    <property type="match status" value="1"/>
</dbReference>
<keyword evidence="3" id="KW-0393">Immunoglobulin domain</keyword>
<dbReference type="InterPro" id="IPR036116">
    <property type="entry name" value="FN3_sf"/>
</dbReference>
<dbReference type="InterPro" id="IPR003599">
    <property type="entry name" value="Ig_sub"/>
</dbReference>
<gene>
    <name evidence="8" type="ORF">MNOR_LOCUS14167</name>
</gene>
<dbReference type="GO" id="GO:0005886">
    <property type="term" value="C:plasma membrane"/>
    <property type="evidence" value="ECO:0007669"/>
    <property type="project" value="TreeGrafter"/>
</dbReference>
<keyword evidence="5" id="KW-0812">Transmembrane</keyword>
<dbReference type="SMART" id="SM00408">
    <property type="entry name" value="IGc2"/>
    <property type="match status" value="5"/>
</dbReference>
<dbReference type="SUPFAM" id="SSF48726">
    <property type="entry name" value="Immunoglobulin"/>
    <property type="match status" value="5"/>
</dbReference>
<dbReference type="GO" id="GO:0030424">
    <property type="term" value="C:axon"/>
    <property type="evidence" value="ECO:0007669"/>
    <property type="project" value="TreeGrafter"/>
</dbReference>
<dbReference type="GO" id="GO:0098609">
    <property type="term" value="P:cell-cell adhesion"/>
    <property type="evidence" value="ECO:0007669"/>
    <property type="project" value="TreeGrafter"/>
</dbReference>
<dbReference type="CDD" id="cd00063">
    <property type="entry name" value="FN3"/>
    <property type="match status" value="2"/>
</dbReference>
<keyword evidence="5" id="KW-0472">Membrane</keyword>
<organism evidence="8 9">
    <name type="scientific">Meganyctiphanes norvegica</name>
    <name type="common">Northern krill</name>
    <name type="synonym">Thysanopoda norvegica</name>
    <dbReference type="NCBI Taxonomy" id="48144"/>
    <lineage>
        <taxon>Eukaryota</taxon>
        <taxon>Metazoa</taxon>
        <taxon>Ecdysozoa</taxon>
        <taxon>Arthropoda</taxon>
        <taxon>Crustacea</taxon>
        <taxon>Multicrustacea</taxon>
        <taxon>Malacostraca</taxon>
        <taxon>Eumalacostraca</taxon>
        <taxon>Eucarida</taxon>
        <taxon>Euphausiacea</taxon>
        <taxon>Euphausiidae</taxon>
        <taxon>Meganyctiphanes</taxon>
    </lineage>
</organism>
<dbReference type="Pfam" id="PF00041">
    <property type="entry name" value="fn3"/>
    <property type="match status" value="2"/>
</dbReference>
<dbReference type="SUPFAM" id="SSF49265">
    <property type="entry name" value="Fibronectin type III"/>
    <property type="match status" value="2"/>
</dbReference>
<dbReference type="SMART" id="SM00406">
    <property type="entry name" value="IGv"/>
    <property type="match status" value="4"/>
</dbReference>
<dbReference type="InterPro" id="IPR013098">
    <property type="entry name" value="Ig_I-set"/>
</dbReference>
<feature type="domain" description="Ig-like" evidence="6">
    <location>
        <begin position="5"/>
        <end position="97"/>
    </location>
</feature>
<feature type="domain" description="Ig-like" evidence="6">
    <location>
        <begin position="197"/>
        <end position="284"/>
    </location>
</feature>
<evidence type="ECO:0000313" key="9">
    <source>
        <dbReference type="Proteomes" id="UP001497623"/>
    </source>
</evidence>
<reference evidence="8 9" key="1">
    <citation type="submission" date="2024-05" db="EMBL/GenBank/DDBJ databases">
        <authorList>
            <person name="Wallberg A."/>
        </authorList>
    </citation>
    <scope>NUCLEOTIDE SEQUENCE [LARGE SCALE GENOMIC DNA]</scope>
</reference>
<evidence type="ECO:0000313" key="8">
    <source>
        <dbReference type="EMBL" id="CAL4090996.1"/>
    </source>
</evidence>
<feature type="non-terminal residue" evidence="8">
    <location>
        <position position="1243"/>
    </location>
</feature>
<evidence type="ECO:0000256" key="3">
    <source>
        <dbReference type="ARBA" id="ARBA00023319"/>
    </source>
</evidence>
<evidence type="ECO:0000256" key="2">
    <source>
        <dbReference type="ARBA" id="ARBA00023157"/>
    </source>
</evidence>
<feature type="non-terminal residue" evidence="8">
    <location>
        <position position="1"/>
    </location>
</feature>
<dbReference type="GO" id="GO:0007411">
    <property type="term" value="P:axon guidance"/>
    <property type="evidence" value="ECO:0007669"/>
    <property type="project" value="TreeGrafter"/>
</dbReference>
<dbReference type="PROSITE" id="PS50853">
    <property type="entry name" value="FN3"/>
    <property type="match status" value="3"/>
</dbReference>
<dbReference type="InterPro" id="IPR007110">
    <property type="entry name" value="Ig-like_dom"/>
</dbReference>
<evidence type="ECO:0000259" key="7">
    <source>
        <dbReference type="PROSITE" id="PS50853"/>
    </source>
</evidence>
<dbReference type="AlphaFoldDB" id="A0AAV2QLH3"/>
<accession>A0AAV2QLH3</accession>
<dbReference type="InterPro" id="IPR003598">
    <property type="entry name" value="Ig_sub2"/>
</dbReference>
<evidence type="ECO:0000256" key="1">
    <source>
        <dbReference type="ARBA" id="ARBA00022737"/>
    </source>
</evidence>
<dbReference type="PANTHER" id="PTHR44170">
    <property type="entry name" value="PROTEIN SIDEKICK"/>
    <property type="match status" value="1"/>
</dbReference>